<gene>
    <name evidence="1" type="ORF">HPB50_015872</name>
</gene>
<name>A0ACB7RTH3_HYAAI</name>
<keyword evidence="2" id="KW-1185">Reference proteome</keyword>
<proteinExistence type="predicted"/>
<accession>A0ACB7RTH3</accession>
<organism evidence="1 2">
    <name type="scientific">Hyalomma asiaticum</name>
    <name type="common">Tick</name>
    <dbReference type="NCBI Taxonomy" id="266040"/>
    <lineage>
        <taxon>Eukaryota</taxon>
        <taxon>Metazoa</taxon>
        <taxon>Ecdysozoa</taxon>
        <taxon>Arthropoda</taxon>
        <taxon>Chelicerata</taxon>
        <taxon>Arachnida</taxon>
        <taxon>Acari</taxon>
        <taxon>Parasitiformes</taxon>
        <taxon>Ixodida</taxon>
        <taxon>Ixodoidea</taxon>
        <taxon>Ixodidae</taxon>
        <taxon>Hyalomminae</taxon>
        <taxon>Hyalomma</taxon>
    </lineage>
</organism>
<dbReference type="EMBL" id="CM023487">
    <property type="protein sequence ID" value="KAH6926222.1"/>
    <property type="molecule type" value="Genomic_DNA"/>
</dbReference>
<dbReference type="Proteomes" id="UP000821845">
    <property type="component" value="Chromosome 7"/>
</dbReference>
<protein>
    <submittedName>
        <fullName evidence="1">Uncharacterized protein</fullName>
    </submittedName>
</protein>
<comment type="caution">
    <text evidence="1">The sequence shown here is derived from an EMBL/GenBank/DDBJ whole genome shotgun (WGS) entry which is preliminary data.</text>
</comment>
<reference evidence="1" key="1">
    <citation type="submission" date="2020-05" db="EMBL/GenBank/DDBJ databases">
        <title>Large-scale comparative analyses of tick genomes elucidate their genetic diversity and vector capacities.</title>
        <authorList>
            <person name="Jia N."/>
            <person name="Wang J."/>
            <person name="Shi W."/>
            <person name="Du L."/>
            <person name="Sun Y."/>
            <person name="Zhan W."/>
            <person name="Jiang J."/>
            <person name="Wang Q."/>
            <person name="Zhang B."/>
            <person name="Ji P."/>
            <person name="Sakyi L.B."/>
            <person name="Cui X."/>
            <person name="Yuan T."/>
            <person name="Jiang B."/>
            <person name="Yang W."/>
            <person name="Lam T.T.-Y."/>
            <person name="Chang Q."/>
            <person name="Ding S."/>
            <person name="Wang X."/>
            <person name="Zhu J."/>
            <person name="Ruan X."/>
            <person name="Zhao L."/>
            <person name="Wei J."/>
            <person name="Que T."/>
            <person name="Du C."/>
            <person name="Cheng J."/>
            <person name="Dai P."/>
            <person name="Han X."/>
            <person name="Huang E."/>
            <person name="Gao Y."/>
            <person name="Liu J."/>
            <person name="Shao H."/>
            <person name="Ye R."/>
            <person name="Li L."/>
            <person name="Wei W."/>
            <person name="Wang X."/>
            <person name="Wang C."/>
            <person name="Yang T."/>
            <person name="Huo Q."/>
            <person name="Li W."/>
            <person name="Guo W."/>
            <person name="Chen H."/>
            <person name="Zhou L."/>
            <person name="Ni X."/>
            <person name="Tian J."/>
            <person name="Zhou Y."/>
            <person name="Sheng Y."/>
            <person name="Liu T."/>
            <person name="Pan Y."/>
            <person name="Xia L."/>
            <person name="Li J."/>
            <person name="Zhao F."/>
            <person name="Cao W."/>
        </authorList>
    </citation>
    <scope>NUCLEOTIDE SEQUENCE</scope>
    <source>
        <strain evidence="1">Hyas-2018</strain>
    </source>
</reference>
<evidence type="ECO:0000313" key="1">
    <source>
        <dbReference type="EMBL" id="KAH6926222.1"/>
    </source>
</evidence>
<evidence type="ECO:0000313" key="2">
    <source>
        <dbReference type="Proteomes" id="UP000821845"/>
    </source>
</evidence>
<sequence>MQAGRRRFVPSSKSSTERVGGWDVTSSPQAPTTPQRGARTEPGPLPARPRGVLLVEGAPIDRQCIAARFSVCNPLRAHSSGSRADRPNGQSKQPAGVSELPFSEQQRSIAAAAAGKQPLSYKILLRVPPSW</sequence>